<gene>
    <name evidence="2" type="ORF">GN244_ATG10429</name>
</gene>
<proteinExistence type="predicted"/>
<keyword evidence="3" id="KW-1185">Reference proteome</keyword>
<dbReference type="EMBL" id="WSZM01000237">
    <property type="protein sequence ID" value="KAF4037691.1"/>
    <property type="molecule type" value="Genomic_DNA"/>
</dbReference>
<accession>A0A833TAS1</accession>
<evidence type="ECO:0000256" key="1">
    <source>
        <dbReference type="SAM" id="Coils"/>
    </source>
</evidence>
<protein>
    <submittedName>
        <fullName evidence="2">Uncharacterized protein</fullName>
    </submittedName>
</protein>
<reference evidence="2" key="1">
    <citation type="submission" date="2020-04" db="EMBL/GenBank/DDBJ databases">
        <title>Hybrid Assembly of Korean Phytophthora infestans isolates.</title>
        <authorList>
            <person name="Prokchorchik M."/>
            <person name="Lee Y."/>
            <person name="Seo J."/>
            <person name="Cho J.-H."/>
            <person name="Park Y.-E."/>
            <person name="Jang D.-C."/>
            <person name="Im J.-S."/>
            <person name="Choi J.-G."/>
            <person name="Park H.-J."/>
            <person name="Lee G.-B."/>
            <person name="Lee Y.-G."/>
            <person name="Hong S.-Y."/>
            <person name="Cho K."/>
            <person name="Sohn K.H."/>
        </authorList>
    </citation>
    <scope>NUCLEOTIDE SEQUENCE</scope>
    <source>
        <strain evidence="2">KR_1_A1</strain>
    </source>
</reference>
<sequence length="180" mass="21592">MQELGYKLRVSKRKGKKYDALLSDGRVVSFGAIKSNGEPYQQYQDRTNLKAYRDYDHKDTKRRERYYKRHAIMQQYLYIQNIYSRIYNLAMQDYIDSYRYEVYSRLIAGFKGFDFVGELTRIEKMIESQQERIQKSQNQLNLINREFLPGDIESVYRDRAIITMSDSTDKIDILETLKVN</sequence>
<keyword evidence="1" id="KW-0175">Coiled coil</keyword>
<dbReference type="AlphaFoldDB" id="A0A833TAS1"/>
<evidence type="ECO:0000313" key="3">
    <source>
        <dbReference type="Proteomes" id="UP000602510"/>
    </source>
</evidence>
<evidence type="ECO:0000313" key="2">
    <source>
        <dbReference type="EMBL" id="KAF4037691.1"/>
    </source>
</evidence>
<organism evidence="2 3">
    <name type="scientific">Phytophthora infestans</name>
    <name type="common">Potato late blight agent</name>
    <name type="synonym">Botrytis infestans</name>
    <dbReference type="NCBI Taxonomy" id="4787"/>
    <lineage>
        <taxon>Eukaryota</taxon>
        <taxon>Sar</taxon>
        <taxon>Stramenopiles</taxon>
        <taxon>Oomycota</taxon>
        <taxon>Peronosporomycetes</taxon>
        <taxon>Peronosporales</taxon>
        <taxon>Peronosporaceae</taxon>
        <taxon>Phytophthora</taxon>
    </lineage>
</organism>
<dbReference type="Proteomes" id="UP000602510">
    <property type="component" value="Unassembled WGS sequence"/>
</dbReference>
<comment type="caution">
    <text evidence="2">The sequence shown here is derived from an EMBL/GenBank/DDBJ whole genome shotgun (WGS) entry which is preliminary data.</text>
</comment>
<feature type="coiled-coil region" evidence="1">
    <location>
        <begin position="119"/>
        <end position="146"/>
    </location>
</feature>
<name>A0A833TAS1_PHYIN</name>